<evidence type="ECO:0000313" key="11">
    <source>
        <dbReference type="Proteomes" id="UP000325315"/>
    </source>
</evidence>
<evidence type="ECO:0000256" key="6">
    <source>
        <dbReference type="ARBA" id="ARBA00023203"/>
    </source>
</evidence>
<evidence type="ECO:0000256" key="2">
    <source>
        <dbReference type="ARBA" id="ARBA00006260"/>
    </source>
</evidence>
<keyword evidence="3" id="KW-0963">Cytoplasm</keyword>
<gene>
    <name evidence="10" type="ORF">EPI10_020383</name>
</gene>
<name>A0A5B6WFG4_9ROSI</name>
<keyword evidence="5" id="KW-0677">Repeat</keyword>
<dbReference type="PANTHER" id="PTHR10709:SF2">
    <property type="entry name" value="ACTIN-RELATED PROTEIN 2_3 COMPLEX SUBUNIT"/>
    <property type="match status" value="1"/>
</dbReference>
<dbReference type="OrthoDB" id="988116at2759"/>
<dbReference type="InterPro" id="IPR036322">
    <property type="entry name" value="WD40_repeat_dom_sf"/>
</dbReference>
<dbReference type="SUPFAM" id="SSF50978">
    <property type="entry name" value="WD40 repeat-like"/>
    <property type="match status" value="1"/>
</dbReference>
<dbReference type="Gene3D" id="2.130.10.10">
    <property type="entry name" value="YVTN repeat-like/Quinoprotein amine dehydrogenase"/>
    <property type="match status" value="1"/>
</dbReference>
<dbReference type="EMBL" id="SMMG02000003">
    <property type="protein sequence ID" value="KAA3479907.1"/>
    <property type="molecule type" value="Genomic_DNA"/>
</dbReference>
<dbReference type="GO" id="GO:0051015">
    <property type="term" value="F:actin filament binding"/>
    <property type="evidence" value="ECO:0007669"/>
    <property type="project" value="TreeGrafter"/>
</dbReference>
<evidence type="ECO:0000313" key="10">
    <source>
        <dbReference type="EMBL" id="KAA3479907.1"/>
    </source>
</evidence>
<accession>A0A5B6WFG4</accession>
<dbReference type="InterPro" id="IPR015943">
    <property type="entry name" value="WD40/YVTN_repeat-like_dom_sf"/>
</dbReference>
<evidence type="ECO:0000256" key="4">
    <source>
        <dbReference type="ARBA" id="ARBA00022574"/>
    </source>
</evidence>
<keyword evidence="6" id="KW-0009">Actin-binding</keyword>
<comment type="subcellular location">
    <subcellularLocation>
        <location evidence="1">Cytoplasm</location>
        <location evidence="1">Cytoskeleton</location>
    </subcellularLocation>
</comment>
<evidence type="ECO:0000256" key="5">
    <source>
        <dbReference type="ARBA" id="ARBA00022737"/>
    </source>
</evidence>
<comment type="caution">
    <text evidence="10">The sequence shown here is derived from an EMBL/GenBank/DDBJ whole genome shotgun (WGS) entry which is preliminary data.</text>
</comment>
<dbReference type="GO" id="GO:0005885">
    <property type="term" value="C:Arp2/3 protein complex"/>
    <property type="evidence" value="ECO:0007669"/>
    <property type="project" value="InterPro"/>
</dbReference>
<keyword evidence="4" id="KW-0853">WD repeat</keyword>
<keyword evidence="11" id="KW-1185">Reference proteome</keyword>
<dbReference type="GO" id="GO:0034314">
    <property type="term" value="P:Arp2/3 complex-mediated actin nucleation"/>
    <property type="evidence" value="ECO:0007669"/>
    <property type="project" value="InterPro"/>
</dbReference>
<evidence type="ECO:0000256" key="7">
    <source>
        <dbReference type="ARBA" id="ARBA00023212"/>
    </source>
</evidence>
<keyword evidence="7" id="KW-0206">Cytoskeleton</keyword>
<reference evidence="11" key="1">
    <citation type="journal article" date="2019" name="Plant Biotechnol. J.">
        <title>Genome sequencing of the Australian wild diploid species Gossypium australe highlights disease resistance and delayed gland morphogenesis.</title>
        <authorList>
            <person name="Cai Y."/>
            <person name="Cai X."/>
            <person name="Wang Q."/>
            <person name="Wang P."/>
            <person name="Zhang Y."/>
            <person name="Cai C."/>
            <person name="Xu Y."/>
            <person name="Wang K."/>
            <person name="Zhou Z."/>
            <person name="Wang C."/>
            <person name="Geng S."/>
            <person name="Li B."/>
            <person name="Dong Q."/>
            <person name="Hou Y."/>
            <person name="Wang H."/>
            <person name="Ai P."/>
            <person name="Liu Z."/>
            <person name="Yi F."/>
            <person name="Sun M."/>
            <person name="An G."/>
            <person name="Cheng J."/>
            <person name="Zhang Y."/>
            <person name="Shi Q."/>
            <person name="Xie Y."/>
            <person name="Shi X."/>
            <person name="Chang Y."/>
            <person name="Huang F."/>
            <person name="Chen Y."/>
            <person name="Hong S."/>
            <person name="Mi L."/>
            <person name="Sun Q."/>
            <person name="Zhang L."/>
            <person name="Zhou B."/>
            <person name="Peng R."/>
            <person name="Zhang X."/>
            <person name="Liu F."/>
        </authorList>
    </citation>
    <scope>NUCLEOTIDE SEQUENCE [LARGE SCALE GENOMIC DNA]</scope>
    <source>
        <strain evidence="11">cv. PA1801</strain>
    </source>
</reference>
<dbReference type="Pfam" id="PF00400">
    <property type="entry name" value="WD40"/>
    <property type="match status" value="1"/>
</dbReference>
<comment type="similarity">
    <text evidence="2">Belongs to the WD repeat ARPC1 family.</text>
</comment>
<dbReference type="SMART" id="SM00320">
    <property type="entry name" value="WD40"/>
    <property type="match status" value="3"/>
</dbReference>
<sequence>MFPELLFSDRMPNKMPAVIIASQALGGEYLEDQHDRFTFMGLEFELLYLVMLQHPIVLLATTSTDGKCRVFSTFIKGVDTRESKTGSSSDPKFGEVKSRFCSFINLLSQIVQLDLSSSWTFGVKWSPSGNTLAYVGHNSMIYFVDDIGPSPLAQNVAFRNLPLRDVEKMVIGVGFDCNPMVFAADKSGLWSFIRFLGERKESLSGPKSGSQFSEAFGKLYGQAKHGLSNDTVEPSKIQGAVHDNCINCIALLNKKGSQTKRFSTSGMDGKVVIWDLGNQQDLKEYL</sequence>
<organism evidence="10 11">
    <name type="scientific">Gossypium australe</name>
    <dbReference type="NCBI Taxonomy" id="47621"/>
    <lineage>
        <taxon>Eukaryota</taxon>
        <taxon>Viridiplantae</taxon>
        <taxon>Streptophyta</taxon>
        <taxon>Embryophyta</taxon>
        <taxon>Tracheophyta</taxon>
        <taxon>Spermatophyta</taxon>
        <taxon>Magnoliopsida</taxon>
        <taxon>eudicotyledons</taxon>
        <taxon>Gunneridae</taxon>
        <taxon>Pentapetalae</taxon>
        <taxon>rosids</taxon>
        <taxon>malvids</taxon>
        <taxon>Malvales</taxon>
        <taxon>Malvaceae</taxon>
        <taxon>Malvoideae</taxon>
        <taxon>Gossypium</taxon>
    </lineage>
</organism>
<dbReference type="InterPro" id="IPR001680">
    <property type="entry name" value="WD40_rpt"/>
</dbReference>
<proteinExistence type="inferred from homology"/>
<evidence type="ECO:0000256" key="9">
    <source>
        <dbReference type="ARBA" id="ARBA00041789"/>
    </source>
</evidence>
<dbReference type="AlphaFoldDB" id="A0A5B6WFG4"/>
<protein>
    <recommendedName>
        <fullName evidence="8">Arp2/3 complex 41 kDa subunit</fullName>
    </recommendedName>
    <alternativeName>
        <fullName evidence="9">p41-ARC</fullName>
    </alternativeName>
</protein>
<dbReference type="InterPro" id="IPR017383">
    <property type="entry name" value="ARPC1"/>
</dbReference>
<evidence type="ECO:0000256" key="8">
    <source>
        <dbReference type="ARBA" id="ARBA00041244"/>
    </source>
</evidence>
<dbReference type="Proteomes" id="UP000325315">
    <property type="component" value="Unassembled WGS sequence"/>
</dbReference>
<dbReference type="PANTHER" id="PTHR10709">
    <property type="entry name" value="ACTIN-RELATED PROTEIN 2/3 COMPLEX SUBUNIT 1"/>
    <property type="match status" value="1"/>
</dbReference>
<evidence type="ECO:0000256" key="3">
    <source>
        <dbReference type="ARBA" id="ARBA00022490"/>
    </source>
</evidence>
<evidence type="ECO:0000256" key="1">
    <source>
        <dbReference type="ARBA" id="ARBA00004245"/>
    </source>
</evidence>